<dbReference type="AlphaFoldDB" id="A0A1D1UHL6"/>
<accession>A0A1D1UHL6</accession>
<name>A0A1D1UHL6_RAMVA</name>
<feature type="region of interest" description="Disordered" evidence="5">
    <location>
        <begin position="1"/>
        <end position="74"/>
    </location>
</feature>
<keyword evidence="2 6" id="KW-0812">Transmembrane</keyword>
<dbReference type="GO" id="GO:0016020">
    <property type="term" value="C:membrane"/>
    <property type="evidence" value="ECO:0007669"/>
    <property type="project" value="UniProtKB-SubCell"/>
</dbReference>
<evidence type="ECO:0000256" key="5">
    <source>
        <dbReference type="SAM" id="MobiDB-lite"/>
    </source>
</evidence>
<evidence type="ECO:0000313" key="9">
    <source>
        <dbReference type="Proteomes" id="UP000186922"/>
    </source>
</evidence>
<reference evidence="8 9" key="1">
    <citation type="journal article" date="2016" name="Nat. Commun.">
        <title>Extremotolerant tardigrade genome and improved radiotolerance of human cultured cells by tardigrade-unique protein.</title>
        <authorList>
            <person name="Hashimoto T."/>
            <person name="Horikawa D.D."/>
            <person name="Saito Y."/>
            <person name="Kuwahara H."/>
            <person name="Kozuka-Hata H."/>
            <person name="Shin-I T."/>
            <person name="Minakuchi Y."/>
            <person name="Ohishi K."/>
            <person name="Motoyama A."/>
            <person name="Aizu T."/>
            <person name="Enomoto A."/>
            <person name="Kondo K."/>
            <person name="Tanaka S."/>
            <person name="Hara Y."/>
            <person name="Koshikawa S."/>
            <person name="Sagara H."/>
            <person name="Miura T."/>
            <person name="Yokobori S."/>
            <person name="Miyagawa K."/>
            <person name="Suzuki Y."/>
            <person name="Kubo T."/>
            <person name="Oyama M."/>
            <person name="Kohara Y."/>
            <person name="Fujiyama A."/>
            <person name="Arakawa K."/>
            <person name="Katayama T."/>
            <person name="Toyoda A."/>
            <person name="Kunieda T."/>
        </authorList>
    </citation>
    <scope>NUCLEOTIDE SEQUENCE [LARGE SCALE GENOMIC DNA]</scope>
    <source>
        <strain evidence="8 9">YOKOZUNA-1</strain>
    </source>
</reference>
<keyword evidence="3 6" id="KW-1133">Transmembrane helix</keyword>
<dbReference type="InterPro" id="IPR057282">
    <property type="entry name" value="RETREG1-3-like_RHD"/>
</dbReference>
<feature type="domain" description="RETREG1-3/ARL6IP-like N-terminal reticulon-homology" evidence="7">
    <location>
        <begin position="107"/>
        <end position="269"/>
    </location>
</feature>
<dbReference type="Pfam" id="PF24456">
    <property type="entry name" value="RHD_RETREG1-3"/>
    <property type="match status" value="1"/>
</dbReference>
<dbReference type="EMBL" id="BDGG01000001">
    <property type="protein sequence ID" value="GAU87132.1"/>
    <property type="molecule type" value="Genomic_DNA"/>
</dbReference>
<feature type="transmembrane region" description="Helical" evidence="6">
    <location>
        <begin position="141"/>
        <end position="160"/>
    </location>
</feature>
<feature type="compositionally biased region" description="Pro residues" evidence="5">
    <location>
        <begin position="15"/>
        <end position="24"/>
    </location>
</feature>
<gene>
    <name evidence="8" type="primary">RvY_00028-1</name>
    <name evidence="8" type="synonym">RvY_00028.1</name>
    <name evidence="8" type="ORF">RvY_00028</name>
</gene>
<dbReference type="InterPro" id="IPR052114">
    <property type="entry name" value="ER_autophagy_membrane_reg"/>
</dbReference>
<dbReference type="PANTHER" id="PTHR20952:SF0">
    <property type="entry name" value="ADP-RIBOSYLATION FACTOR-LIKE PROTEIN 6-INTERACTING PROTEIN 1"/>
    <property type="match status" value="1"/>
</dbReference>
<evidence type="ECO:0000313" key="8">
    <source>
        <dbReference type="EMBL" id="GAU87132.1"/>
    </source>
</evidence>
<dbReference type="Proteomes" id="UP000186922">
    <property type="component" value="Unassembled WGS sequence"/>
</dbReference>
<evidence type="ECO:0000256" key="6">
    <source>
        <dbReference type="SAM" id="Phobius"/>
    </source>
</evidence>
<keyword evidence="9" id="KW-1185">Reference proteome</keyword>
<dbReference type="PANTHER" id="PTHR20952">
    <property type="entry name" value="ADP-RIBOSYLATION-LIKE FACTOR 6-INTERACTING PROTEIN"/>
    <property type="match status" value="1"/>
</dbReference>
<comment type="subcellular location">
    <subcellularLocation>
        <location evidence="1">Membrane</location>
        <topology evidence="1">Multi-pass membrane protein</topology>
    </subcellularLocation>
</comment>
<evidence type="ECO:0000256" key="1">
    <source>
        <dbReference type="ARBA" id="ARBA00004141"/>
    </source>
</evidence>
<feature type="transmembrane region" description="Helical" evidence="6">
    <location>
        <begin position="209"/>
        <end position="227"/>
    </location>
</feature>
<dbReference type="OrthoDB" id="6416122at2759"/>
<organism evidence="8 9">
    <name type="scientific">Ramazzottius varieornatus</name>
    <name type="common">Water bear</name>
    <name type="synonym">Tardigrade</name>
    <dbReference type="NCBI Taxonomy" id="947166"/>
    <lineage>
        <taxon>Eukaryota</taxon>
        <taxon>Metazoa</taxon>
        <taxon>Ecdysozoa</taxon>
        <taxon>Tardigrada</taxon>
        <taxon>Eutardigrada</taxon>
        <taxon>Parachela</taxon>
        <taxon>Hypsibioidea</taxon>
        <taxon>Ramazzottiidae</taxon>
        <taxon>Ramazzottius</taxon>
    </lineage>
</organism>
<dbReference type="GO" id="GO:0005783">
    <property type="term" value="C:endoplasmic reticulum"/>
    <property type="evidence" value="ECO:0007669"/>
    <property type="project" value="UniProtKB-ARBA"/>
</dbReference>
<evidence type="ECO:0000259" key="7">
    <source>
        <dbReference type="Pfam" id="PF24456"/>
    </source>
</evidence>
<feature type="transmembrane region" description="Helical" evidence="6">
    <location>
        <begin position="233"/>
        <end position="252"/>
    </location>
</feature>
<protein>
    <recommendedName>
        <fullName evidence="7">RETREG1-3/ARL6IP-like N-terminal reticulon-homology domain-containing protein</fullName>
    </recommendedName>
</protein>
<feature type="compositionally biased region" description="Low complexity" evidence="5">
    <location>
        <begin position="42"/>
        <end position="60"/>
    </location>
</feature>
<proteinExistence type="predicted"/>
<sequence length="294" mass="32960">MQRPEEISEESRMPSFPPPPPPPQDGDQRGPGPMNQEPAPPNNNSTDQSNNQNNNSQPSNKAEEEGPVSFDGGVNELKMNLRNMQNDHEEKLRVVKRGMDKWKQITIPVLRVLHWEKNWYAAALIGGNTVFFYLLRYCNMSVLSLLFGLGAVLALMDGMLPMLSKAFLEKQNWSPEDDKKFDQLCSCLLEMWDYAHESMGSLRNLRKQMPHLFTVGLCGLCLFGAVVSSKFNTAGSMYFLTTGMLLLPGICANKQRLTKMRVEVENALAHSAKGRVPAGKQQDAKREPPPPPVF</sequence>
<evidence type="ECO:0000256" key="3">
    <source>
        <dbReference type="ARBA" id="ARBA00022989"/>
    </source>
</evidence>
<keyword evidence="4 6" id="KW-0472">Membrane</keyword>
<feature type="compositionally biased region" description="Basic and acidic residues" evidence="5">
    <location>
        <begin position="1"/>
        <end position="12"/>
    </location>
</feature>
<evidence type="ECO:0000256" key="2">
    <source>
        <dbReference type="ARBA" id="ARBA00022692"/>
    </source>
</evidence>
<dbReference type="STRING" id="947166.A0A1D1UHL6"/>
<comment type="caution">
    <text evidence="8">The sequence shown here is derived from an EMBL/GenBank/DDBJ whole genome shotgun (WGS) entry which is preliminary data.</text>
</comment>
<feature type="region of interest" description="Disordered" evidence="5">
    <location>
        <begin position="272"/>
        <end position="294"/>
    </location>
</feature>
<evidence type="ECO:0000256" key="4">
    <source>
        <dbReference type="ARBA" id="ARBA00023136"/>
    </source>
</evidence>